<dbReference type="OrthoDB" id="9151999at2"/>
<dbReference type="eggNOG" id="COG3172">
    <property type="taxonomic scope" value="Bacteria"/>
</dbReference>
<dbReference type="KEGG" id="pna:Pnap_1181"/>
<evidence type="ECO:0000313" key="1">
    <source>
        <dbReference type="EMBL" id="ABM36497.1"/>
    </source>
</evidence>
<organism evidence="1 2">
    <name type="scientific">Polaromonas naphthalenivorans (strain CJ2)</name>
    <dbReference type="NCBI Taxonomy" id="365044"/>
    <lineage>
        <taxon>Bacteria</taxon>
        <taxon>Pseudomonadati</taxon>
        <taxon>Pseudomonadota</taxon>
        <taxon>Betaproteobacteria</taxon>
        <taxon>Burkholderiales</taxon>
        <taxon>Comamonadaceae</taxon>
        <taxon>Polaromonas</taxon>
    </lineage>
</organism>
<proteinExistence type="predicted"/>
<dbReference type="HOGENOM" id="CLU_1665619_0_0_4"/>
<keyword evidence="2" id="KW-1185">Reference proteome</keyword>
<dbReference type="AlphaFoldDB" id="A1VLG9"/>
<reference evidence="2" key="1">
    <citation type="journal article" date="2009" name="Environ. Microbiol.">
        <title>The genome of Polaromonas naphthalenivorans strain CJ2, isolated from coal tar-contaminated sediment, reveals physiological and metabolic versatility and evolution through extensive horizontal gene transfer.</title>
        <authorList>
            <person name="Yagi J.M."/>
            <person name="Sims D."/>
            <person name="Brettin T."/>
            <person name="Bruce D."/>
            <person name="Madsen E.L."/>
        </authorList>
    </citation>
    <scope>NUCLEOTIDE SEQUENCE [LARGE SCALE GENOMIC DNA]</scope>
    <source>
        <strain evidence="2">CJ2</strain>
    </source>
</reference>
<dbReference type="Proteomes" id="UP000000644">
    <property type="component" value="Chromosome"/>
</dbReference>
<dbReference type="STRING" id="365044.Pnap_1181"/>
<dbReference type="RefSeq" id="WP_011800590.1">
    <property type="nucleotide sequence ID" value="NC_008781.1"/>
</dbReference>
<gene>
    <name evidence="1" type="ordered locus">Pnap_1181</name>
</gene>
<accession>A1VLG9</accession>
<sequence length="185" mass="19545">MAALKVALLGASRTQLSELAAALDEALKASDWQALLVVAADVATLPADLASFGLVLLAGLQSPASSLFLDSHASTLEPAQEAADQSIRAALAHGALAYRVLYGTPDERLAHALHAVQSLLTPAQIRPSPKAGSGNTKNQPWVWMCDKCSDPQCEHKLLTALLSQRSTGKSGGNMENKQFVSFMNR</sequence>
<evidence type="ECO:0000313" key="2">
    <source>
        <dbReference type="Proteomes" id="UP000000644"/>
    </source>
</evidence>
<dbReference type="EMBL" id="CP000529">
    <property type="protein sequence ID" value="ABM36497.1"/>
    <property type="molecule type" value="Genomic_DNA"/>
</dbReference>
<protein>
    <submittedName>
        <fullName evidence="1">Uncharacterized protein</fullName>
    </submittedName>
</protein>
<name>A1VLG9_POLNA</name>